<dbReference type="InterPro" id="IPR001119">
    <property type="entry name" value="SLH_dom"/>
</dbReference>
<evidence type="ECO:0000259" key="2">
    <source>
        <dbReference type="PROSITE" id="PS51272"/>
    </source>
</evidence>
<feature type="domain" description="SLH" evidence="2">
    <location>
        <begin position="26"/>
        <end position="89"/>
    </location>
</feature>
<sequence>MKNSSKIITLSAAVALALSLAGQDFASAAAFKDLNSVQDKDKIIALHDSGLIRGITAELFAPNKTVTQAESVQFFVNALELNLDLVRFVKEPQASDYYKNAKDSSWYANAFIVAAVNGLDLPADLNPNEKMTREAFTYQLVHSIEITGKLPIINPIVQKVKDQDQVNVDYSGSIQRALNYGVVDLDKDGKFHPKKEITRAEAAIEISNALHYLKAHRAPQGSDSFALTSEQAAQLIKGAAGEKLQIKIDPKAVVSRESFTYLLVHTLQTSGQLPMLNLVPAEIKDNDNIDILNQGAIQTAIALGFVQLDPEGNFNPKAGITHTDATVIVDKAVQYLKDHQVPEQGGVSKAITAEQAVELIKKAAGDTKQQIKIDAEADVTRESFTYLLIHTLQAEGRLPMLKLIPREIKDNEKIDIQYQGAIQTALALKIVELDSEGNFNPKNGVTLAEATAMVDRIADKNPM</sequence>
<proteinExistence type="predicted"/>
<feature type="signal peptide" evidence="1">
    <location>
        <begin position="1"/>
        <end position="26"/>
    </location>
</feature>
<feature type="chain" id="PRO_5045254488" evidence="1">
    <location>
        <begin position="27"/>
        <end position="463"/>
    </location>
</feature>
<evidence type="ECO:0000313" key="4">
    <source>
        <dbReference type="Proteomes" id="UP001344632"/>
    </source>
</evidence>
<dbReference type="RefSeq" id="WP_326087319.1">
    <property type="nucleotide sequence ID" value="NZ_JARLKZ010000005.1"/>
</dbReference>
<protein>
    <submittedName>
        <fullName evidence="3">S-layer homology domain-containing protein</fullName>
    </submittedName>
</protein>
<accession>A0ABU6GJS5</accession>
<dbReference type="Proteomes" id="UP001344632">
    <property type="component" value="Unassembled WGS sequence"/>
</dbReference>
<dbReference type="PROSITE" id="PS51272">
    <property type="entry name" value="SLH"/>
    <property type="match status" value="4"/>
</dbReference>
<gene>
    <name evidence="3" type="ORF">P4H66_09035</name>
</gene>
<name>A0ABU6GJS5_9BACL</name>
<reference evidence="3 4" key="1">
    <citation type="submission" date="2023-03" db="EMBL/GenBank/DDBJ databases">
        <title>Bacillus Genome Sequencing.</title>
        <authorList>
            <person name="Dunlap C."/>
        </authorList>
    </citation>
    <scope>NUCLEOTIDE SEQUENCE [LARGE SCALE GENOMIC DNA]</scope>
    <source>
        <strain evidence="3 4">BD-525</strain>
    </source>
</reference>
<feature type="domain" description="SLH" evidence="2">
    <location>
        <begin position="405"/>
        <end position="463"/>
    </location>
</feature>
<organism evidence="3 4">
    <name type="scientific">Paenibacillus dokdonensis</name>
    <dbReference type="NCBI Taxonomy" id="2567944"/>
    <lineage>
        <taxon>Bacteria</taxon>
        <taxon>Bacillati</taxon>
        <taxon>Bacillota</taxon>
        <taxon>Bacilli</taxon>
        <taxon>Bacillales</taxon>
        <taxon>Paenibacillaceae</taxon>
        <taxon>Paenibacillus</taxon>
    </lineage>
</organism>
<keyword evidence="4" id="KW-1185">Reference proteome</keyword>
<evidence type="ECO:0000256" key="1">
    <source>
        <dbReference type="SAM" id="SignalP"/>
    </source>
</evidence>
<dbReference type="Pfam" id="PF00395">
    <property type="entry name" value="SLH"/>
    <property type="match status" value="4"/>
</dbReference>
<evidence type="ECO:0000313" key="3">
    <source>
        <dbReference type="EMBL" id="MEC0239989.1"/>
    </source>
</evidence>
<keyword evidence="1" id="KW-0732">Signal</keyword>
<comment type="caution">
    <text evidence="3">The sequence shown here is derived from an EMBL/GenBank/DDBJ whole genome shotgun (WGS) entry which is preliminary data.</text>
</comment>
<feature type="domain" description="SLH" evidence="2">
    <location>
        <begin position="280"/>
        <end position="343"/>
    </location>
</feature>
<feature type="domain" description="SLH" evidence="2">
    <location>
        <begin position="157"/>
        <end position="220"/>
    </location>
</feature>
<dbReference type="EMBL" id="JARLKZ010000005">
    <property type="protein sequence ID" value="MEC0239989.1"/>
    <property type="molecule type" value="Genomic_DNA"/>
</dbReference>